<name>A0A1G5PE86_9PSED</name>
<comment type="caution">
    <text evidence="1">The sequence shown here is derived from an EMBL/GenBank/DDBJ whole genome shotgun (WGS) entry which is preliminary data.</text>
</comment>
<evidence type="ECO:0000313" key="1">
    <source>
        <dbReference type="EMBL" id="SCZ47618.1"/>
    </source>
</evidence>
<accession>A0A1G5PE86</accession>
<reference evidence="2" key="1">
    <citation type="submission" date="2016-10" db="EMBL/GenBank/DDBJ databases">
        <authorList>
            <person name="de Groot N.N."/>
        </authorList>
    </citation>
    <scope>NUCLEOTIDE SEQUENCE [LARGE SCALE GENOMIC DNA]</scope>
    <source>
        <strain evidence="2">DSM 15758</strain>
    </source>
</reference>
<protein>
    <submittedName>
        <fullName evidence="1">Uncharacterized protein</fullName>
    </submittedName>
</protein>
<dbReference type="AlphaFoldDB" id="A0A1G5PE86"/>
<organism evidence="1 2">
    <name type="scientific">Pseudomonas oryzihabitans</name>
    <dbReference type="NCBI Taxonomy" id="47885"/>
    <lineage>
        <taxon>Bacteria</taxon>
        <taxon>Pseudomonadati</taxon>
        <taxon>Pseudomonadota</taxon>
        <taxon>Gammaproteobacteria</taxon>
        <taxon>Pseudomonadales</taxon>
        <taxon>Pseudomonadaceae</taxon>
        <taxon>Pseudomonas</taxon>
    </lineage>
</organism>
<dbReference type="Proteomes" id="UP000183046">
    <property type="component" value="Unassembled WGS sequence"/>
</dbReference>
<proteinExistence type="predicted"/>
<dbReference type="EMBL" id="FMWB01000015">
    <property type="protein sequence ID" value="SCZ47618.1"/>
    <property type="molecule type" value="Genomic_DNA"/>
</dbReference>
<gene>
    <name evidence="1" type="ORF">SAMN05216279_11515</name>
</gene>
<evidence type="ECO:0000313" key="2">
    <source>
        <dbReference type="Proteomes" id="UP000183046"/>
    </source>
</evidence>
<sequence>MRSKPLYADWAFCLKSPEFAPSHRWLDLPNDLSASDNDQVQRELEQQLALAVDGGLVELPQTRWDWPYKYQARF</sequence>